<evidence type="ECO:0000256" key="1">
    <source>
        <dbReference type="ARBA" id="ARBA00005949"/>
    </source>
</evidence>
<keyword evidence="3 4" id="KW-0040">ANK repeat</keyword>
<reference evidence="7" key="1">
    <citation type="journal article" date="2013" name="Nature">
        <title>Draft genome of the wheat A-genome progenitor Triticum urartu.</title>
        <authorList>
            <person name="Ling H.Q."/>
            <person name="Zhao S."/>
            <person name="Liu D."/>
            <person name="Wang J."/>
            <person name="Sun H."/>
            <person name="Zhang C."/>
            <person name="Fan H."/>
            <person name="Li D."/>
            <person name="Dong L."/>
            <person name="Tao Y."/>
            <person name="Gao C."/>
            <person name="Wu H."/>
            <person name="Li Y."/>
            <person name="Cui Y."/>
            <person name="Guo X."/>
            <person name="Zheng S."/>
            <person name="Wang B."/>
            <person name="Yu K."/>
            <person name="Liang Q."/>
            <person name="Yang W."/>
            <person name="Lou X."/>
            <person name="Chen J."/>
            <person name="Feng M."/>
            <person name="Jian J."/>
            <person name="Zhang X."/>
            <person name="Luo G."/>
            <person name="Jiang Y."/>
            <person name="Liu J."/>
            <person name="Wang Z."/>
            <person name="Sha Y."/>
            <person name="Zhang B."/>
            <person name="Wu H."/>
            <person name="Tang D."/>
            <person name="Shen Q."/>
            <person name="Xue P."/>
            <person name="Zou S."/>
            <person name="Wang X."/>
            <person name="Liu X."/>
            <person name="Wang F."/>
            <person name="Yang Y."/>
            <person name="An X."/>
            <person name="Dong Z."/>
            <person name="Zhang K."/>
            <person name="Zhang X."/>
            <person name="Luo M.C."/>
            <person name="Dvorak J."/>
            <person name="Tong Y."/>
            <person name="Wang J."/>
            <person name="Yang H."/>
            <person name="Li Z."/>
            <person name="Wang D."/>
            <person name="Zhang A."/>
            <person name="Wang J."/>
        </authorList>
    </citation>
    <scope>NUCLEOTIDE SEQUENCE</scope>
    <source>
        <strain evidence="7">cv. G1812</strain>
    </source>
</reference>
<evidence type="ECO:0000313" key="6">
    <source>
        <dbReference type="EnsemblPlants" id="TuG1812G0400000347.01.T01"/>
    </source>
</evidence>
<dbReference type="PROSITE" id="PS50088">
    <property type="entry name" value="ANK_REPEAT"/>
    <property type="match status" value="1"/>
</dbReference>
<keyword evidence="7" id="KW-1185">Reference proteome</keyword>
<dbReference type="EnsemblPlants" id="TuG1812G0400000347.01.T01">
    <property type="protein sequence ID" value="TuG1812G0400000347.01.T01"/>
    <property type="gene ID" value="TuG1812G0400000347.01"/>
</dbReference>
<reference evidence="6" key="3">
    <citation type="submission" date="2022-06" db="UniProtKB">
        <authorList>
            <consortium name="EnsemblPlants"/>
        </authorList>
    </citation>
    <scope>IDENTIFICATION</scope>
</reference>
<comment type="similarity">
    <text evidence="1">Belongs to the ankyrin SOCS box (ASB) family.</text>
</comment>
<dbReference type="PROSITE" id="PS50297">
    <property type="entry name" value="ANK_REP_REGION"/>
    <property type="match status" value="1"/>
</dbReference>
<reference evidence="6" key="2">
    <citation type="submission" date="2018-03" db="EMBL/GenBank/DDBJ databases">
        <title>The Triticum urartu genome reveals the dynamic nature of wheat genome evolution.</title>
        <authorList>
            <person name="Ling H."/>
            <person name="Ma B."/>
            <person name="Shi X."/>
            <person name="Liu H."/>
            <person name="Dong L."/>
            <person name="Sun H."/>
            <person name="Cao Y."/>
            <person name="Gao Q."/>
            <person name="Zheng S."/>
            <person name="Li Y."/>
            <person name="Yu Y."/>
            <person name="Du H."/>
            <person name="Qi M."/>
            <person name="Li Y."/>
            <person name="Yu H."/>
            <person name="Cui Y."/>
            <person name="Wang N."/>
            <person name="Chen C."/>
            <person name="Wu H."/>
            <person name="Zhao Y."/>
            <person name="Zhang J."/>
            <person name="Li Y."/>
            <person name="Zhou W."/>
            <person name="Zhang B."/>
            <person name="Hu W."/>
            <person name="Eijk M."/>
            <person name="Tang J."/>
            <person name="Witsenboer H."/>
            <person name="Zhao S."/>
            <person name="Li Z."/>
            <person name="Zhang A."/>
            <person name="Wang D."/>
            <person name="Liang C."/>
        </authorList>
    </citation>
    <scope>NUCLEOTIDE SEQUENCE [LARGE SCALE GENOMIC DNA]</scope>
    <source>
        <strain evidence="6">cv. G1812</strain>
    </source>
</reference>
<evidence type="ECO:0000256" key="5">
    <source>
        <dbReference type="SAM" id="MobiDB-lite"/>
    </source>
</evidence>
<dbReference type="Pfam" id="PF00023">
    <property type="entry name" value="Ank"/>
    <property type="match status" value="1"/>
</dbReference>
<dbReference type="GO" id="GO:0016567">
    <property type="term" value="P:protein ubiquitination"/>
    <property type="evidence" value="ECO:0007669"/>
    <property type="project" value="TreeGrafter"/>
</dbReference>
<dbReference type="Proteomes" id="UP000015106">
    <property type="component" value="Chromosome 4"/>
</dbReference>
<dbReference type="Gramene" id="TuG1812G0400000347.01.T01">
    <property type="protein sequence ID" value="TuG1812G0400000347.01.T01"/>
    <property type="gene ID" value="TuG1812G0400000347.01"/>
</dbReference>
<dbReference type="InterPro" id="IPR051573">
    <property type="entry name" value="Ankyrin-SOCS_box_domain"/>
</dbReference>
<feature type="region of interest" description="Disordered" evidence="5">
    <location>
        <begin position="516"/>
        <end position="543"/>
    </location>
</feature>
<dbReference type="SMART" id="SM00248">
    <property type="entry name" value="ANK"/>
    <property type="match status" value="3"/>
</dbReference>
<feature type="repeat" description="ANK" evidence="4">
    <location>
        <begin position="161"/>
        <end position="193"/>
    </location>
</feature>
<keyword evidence="2" id="KW-0677">Repeat</keyword>
<proteinExistence type="inferred from homology"/>
<dbReference type="SUPFAM" id="SSF48403">
    <property type="entry name" value="Ankyrin repeat"/>
    <property type="match status" value="1"/>
</dbReference>
<dbReference type="InterPro" id="IPR036770">
    <property type="entry name" value="Ankyrin_rpt-contain_sf"/>
</dbReference>
<dbReference type="PANTHER" id="PTHR24136">
    <property type="entry name" value="SOWAH (DROSOPHILA) HOMOLOG"/>
    <property type="match status" value="1"/>
</dbReference>
<evidence type="ECO:0000256" key="4">
    <source>
        <dbReference type="PROSITE-ProRule" id="PRU00023"/>
    </source>
</evidence>
<dbReference type="InterPro" id="IPR002110">
    <property type="entry name" value="Ankyrin_rpt"/>
</dbReference>
<name>A0A8R7U4A4_TRIUA</name>
<evidence type="ECO:0000256" key="2">
    <source>
        <dbReference type="ARBA" id="ARBA00022737"/>
    </source>
</evidence>
<feature type="compositionally biased region" description="Polar residues" evidence="5">
    <location>
        <begin position="516"/>
        <end position="526"/>
    </location>
</feature>
<dbReference type="GO" id="GO:0045732">
    <property type="term" value="P:positive regulation of protein catabolic process"/>
    <property type="evidence" value="ECO:0007669"/>
    <property type="project" value="TreeGrafter"/>
</dbReference>
<sequence>MGSKFNALWKNELLALGKDDKDKAITVRNDYPKPPIPCFEVTEGFDLEKVEELMLEREVKIAKSMANDIIIPDPAPKFVGDAFLDIYAKLEHILVKDSVRCFLRFFENCEGQGMSSYLTITAQTLTFIVSFNALRCAKVVLEGMAPELYGMHANPNCINKYGYFVLHEAAERFSVDMIKLLLRHGASANVRTVGNDVIENLLPLHVAVENTCLHKYLEDNLEDNPSRSQNHEDYVYKLIHLLCLPEMKIFLDTIRLLAEKTNNLLEELWNYIEDGKIIQSAVLLLAAQEQIRGVSSSKINGSSKKNGFEIIEKCITRHSYALRNEKGSLGMAQELLEERKTLNDCAWLLVDVISHAGEDLSAYIQAHSVVSHVEVFQHVSSILKECGFCPTGDLMDTINLQPYDCRKSNGESCKGLTDANMAVMESAKLNAAEKKVTTVGNDGLSLMAQQHTTQTQAVRKKVGGGWDPTYTKRSFFPYWRSVLQTRVPLKVYPAHASSDPRSRVNHGQLHVSLSNSIANGSTTTPNHKLGPVRRTSPLTSNNQPRRCFVTAATGAFRLLKVLT</sequence>
<dbReference type="AlphaFoldDB" id="A0A8R7U4A4"/>
<accession>A0A8R7U4A4</accession>
<evidence type="ECO:0000313" key="7">
    <source>
        <dbReference type="Proteomes" id="UP000015106"/>
    </source>
</evidence>
<evidence type="ECO:0000256" key="3">
    <source>
        <dbReference type="ARBA" id="ARBA00023043"/>
    </source>
</evidence>
<protein>
    <submittedName>
        <fullName evidence="6">Uncharacterized protein</fullName>
    </submittedName>
</protein>
<organism evidence="6 7">
    <name type="scientific">Triticum urartu</name>
    <name type="common">Red wild einkorn</name>
    <name type="synonym">Crithodium urartu</name>
    <dbReference type="NCBI Taxonomy" id="4572"/>
    <lineage>
        <taxon>Eukaryota</taxon>
        <taxon>Viridiplantae</taxon>
        <taxon>Streptophyta</taxon>
        <taxon>Embryophyta</taxon>
        <taxon>Tracheophyta</taxon>
        <taxon>Spermatophyta</taxon>
        <taxon>Magnoliopsida</taxon>
        <taxon>Liliopsida</taxon>
        <taxon>Poales</taxon>
        <taxon>Poaceae</taxon>
        <taxon>BOP clade</taxon>
        <taxon>Pooideae</taxon>
        <taxon>Triticodae</taxon>
        <taxon>Triticeae</taxon>
        <taxon>Triticinae</taxon>
        <taxon>Triticum</taxon>
    </lineage>
</organism>
<dbReference type="PANTHER" id="PTHR24136:SF40">
    <property type="entry name" value="GENOME ASSEMBLY, CHROMOSOME: II"/>
    <property type="match status" value="1"/>
</dbReference>
<dbReference type="Gene3D" id="1.25.40.20">
    <property type="entry name" value="Ankyrin repeat-containing domain"/>
    <property type="match status" value="1"/>
</dbReference>